<dbReference type="PANTHER" id="PTHR45982:SF1">
    <property type="entry name" value="REGULATOR OF CHROMOSOME CONDENSATION"/>
    <property type="match status" value="1"/>
</dbReference>
<dbReference type="RefSeq" id="WP_092550429.1">
    <property type="nucleotide sequence ID" value="NZ_CAWRBG010000030.1"/>
</dbReference>
<protein>
    <recommendedName>
        <fullName evidence="3">Regulator of chromosome condensation (RCC1) repeat-containing protein</fullName>
    </recommendedName>
</protein>
<evidence type="ECO:0000313" key="1">
    <source>
        <dbReference type="EMBL" id="SFU59661.1"/>
    </source>
</evidence>
<dbReference type="STRING" id="351659.SAMN05421784_11418"/>
<dbReference type="PANTHER" id="PTHR45982">
    <property type="entry name" value="REGULATOR OF CHROMOSOME CONDENSATION"/>
    <property type="match status" value="1"/>
</dbReference>
<reference evidence="2" key="1">
    <citation type="submission" date="2016-10" db="EMBL/GenBank/DDBJ databases">
        <authorList>
            <person name="Varghese N."/>
            <person name="Submissions S."/>
        </authorList>
    </citation>
    <scope>NUCLEOTIDE SEQUENCE [LARGE SCALE GENOMIC DNA]</scope>
    <source>
        <strain evidence="2">DSM 18168</strain>
    </source>
</reference>
<dbReference type="AlphaFoldDB" id="A0A1I7HG68"/>
<proteinExistence type="predicted"/>
<dbReference type="InterPro" id="IPR009091">
    <property type="entry name" value="RCC1/BLIP-II"/>
</dbReference>
<accession>A0A1I7HG68</accession>
<sequence length="640" mass="70179">MSALSAPIILQASNRVLDKSKVKDSVKIYVKKYEDISKGDTITLHFMNDKHPFHIDDDPDNLPDPFQVAEYPIAQIPDSPDGSPYQVFYTADHIFHGGTRRSDSLSLTVISGNAIQPPKKTEKPFIVMGARSILYTSANGLFGPQCLTAWDEEGNPMSVIWQYRDTPKANVSWQYNDKNYNATISDHFYDNAPDIPIVVTSLPSGKYMHIINPINIFGNGGTAARDNPFEETPSGKPVGVPESFASSFAALTDSGKLYAWGAIEREPRVTTGGLTDSNVKKVVASGYGYGALHNDGSITLWSTTTSMHMSPPQQSQSKKYIDLTMGGLNVLAMTEDGNIDIWGMGLEQQPLLNLGPAEKTILVGNDDAVFGFNTETQHSAWLRMNNEVPNGWLEYSYSIILDRDYSSPRAIVPAGCYFTFIHKDGTAELLTFAAPIPPKFGAIYPVPGDSAIQSVNPSEWNILDGTSELNIIENVRGRSILGTDNKLTMTLNVPPHPPFDFIKTYDNITDISGNFECVMFRTQSYKAQISHNYNINTPPKYTPPSEYNENIVQVTCTANACAALHKNGTVTAWGDSDFGGDCTNVKDQLINVRAIYATGRAFAALTADKRVVTWGYDSGGGNNSEANIDNQISYSTYIAN</sequence>
<dbReference type="EMBL" id="FPBJ01000014">
    <property type="protein sequence ID" value="SFU59661.1"/>
    <property type="molecule type" value="Genomic_DNA"/>
</dbReference>
<dbReference type="InterPro" id="IPR051553">
    <property type="entry name" value="Ran_GTPase-activating"/>
</dbReference>
<organism evidence="1 2">
    <name type="scientific">Xenorhabdus koppenhoeferi</name>
    <dbReference type="NCBI Taxonomy" id="351659"/>
    <lineage>
        <taxon>Bacteria</taxon>
        <taxon>Pseudomonadati</taxon>
        <taxon>Pseudomonadota</taxon>
        <taxon>Gammaproteobacteria</taxon>
        <taxon>Enterobacterales</taxon>
        <taxon>Morganellaceae</taxon>
        <taxon>Xenorhabdus</taxon>
    </lineage>
</organism>
<name>A0A1I7HG68_9GAMM</name>
<dbReference type="OrthoDB" id="6439374at2"/>
<evidence type="ECO:0008006" key="3">
    <source>
        <dbReference type="Google" id="ProtNLM"/>
    </source>
</evidence>
<evidence type="ECO:0000313" key="2">
    <source>
        <dbReference type="Proteomes" id="UP000242496"/>
    </source>
</evidence>
<dbReference type="SUPFAM" id="SSF50985">
    <property type="entry name" value="RCC1/BLIP-II"/>
    <property type="match status" value="2"/>
</dbReference>
<dbReference type="Proteomes" id="UP000242496">
    <property type="component" value="Unassembled WGS sequence"/>
</dbReference>
<gene>
    <name evidence="1" type="ORF">SAMN05421784_11418</name>
</gene>
<dbReference type="Gene3D" id="2.130.10.30">
    <property type="entry name" value="Regulator of chromosome condensation 1/beta-lactamase-inhibitor protein II"/>
    <property type="match status" value="2"/>
</dbReference>
<keyword evidence="2" id="KW-1185">Reference proteome</keyword>